<dbReference type="OrthoDB" id="3638740at2759"/>
<dbReference type="AlphaFoldDB" id="A0A2G5H8I3"/>
<accession>A0A2G5H8I3</accession>
<evidence type="ECO:0000313" key="5">
    <source>
        <dbReference type="Proteomes" id="UP001302367"/>
    </source>
</evidence>
<proteinExistence type="predicted"/>
<feature type="transmembrane region" description="Helical" evidence="1">
    <location>
        <begin position="93"/>
        <end position="112"/>
    </location>
</feature>
<sequence>MCACESFSIGNTHSTKQPSRLCSSIEVLLDNAMSASKLIALASLAEYVLIKPYIIHPAQDGTDFIGYCLCMAVLAWFAQIFTNRLTDAEWEKAKYSGIYGGLLGYAWLLFLVKYENRQIHHLLVANLAILGGVLLGAYRVRNKKGSKYGGGRISGGGGGGGRVRTSKDLDSVRFMKPGQGGGCCGMQNGFPVDN</sequence>
<keyword evidence="1" id="KW-0472">Membrane</keyword>
<reference evidence="3 5" key="2">
    <citation type="submission" date="2023-09" db="EMBL/GenBank/DDBJ databases">
        <title>Complete-Gapless Cercospora beticola genome.</title>
        <authorList>
            <person name="Wyatt N.A."/>
            <person name="Spanner R.E."/>
            <person name="Bolton M.D."/>
        </authorList>
    </citation>
    <scope>NUCLEOTIDE SEQUENCE [LARGE SCALE GENOMIC DNA]</scope>
    <source>
        <strain evidence="3">Cb09-40</strain>
    </source>
</reference>
<keyword evidence="5" id="KW-1185">Reference proteome</keyword>
<dbReference type="EMBL" id="CP134188">
    <property type="protein sequence ID" value="WPB03875.1"/>
    <property type="molecule type" value="Genomic_DNA"/>
</dbReference>
<evidence type="ECO:0000256" key="1">
    <source>
        <dbReference type="SAM" id="Phobius"/>
    </source>
</evidence>
<reference evidence="2 4" key="1">
    <citation type="submission" date="2015-10" db="EMBL/GenBank/DDBJ databases">
        <title>The cercosporin biosynthetic gene cluster was horizontally transferred to several fungal lineages and shown to be expanded in Cercospora beticola based on microsynteny with recipient genomes.</title>
        <authorList>
            <person name="De Jonge R."/>
            <person name="Ebert M.K."/>
            <person name="Suttle J.C."/>
            <person name="Jurick Ii W.M."/>
            <person name="Secor G.A."/>
            <person name="Thomma B.P."/>
            <person name="Van De Peer Y."/>
            <person name="Bolton M.D."/>
        </authorList>
    </citation>
    <scope>NUCLEOTIDE SEQUENCE [LARGE SCALE GENOMIC DNA]</scope>
    <source>
        <strain evidence="2 4">09-40</strain>
    </source>
</reference>
<evidence type="ECO:0000313" key="2">
    <source>
        <dbReference type="EMBL" id="PIA88844.1"/>
    </source>
</evidence>
<protein>
    <submittedName>
        <fullName evidence="2">Uncharacterized protein</fullName>
    </submittedName>
</protein>
<keyword evidence="1" id="KW-1133">Transmembrane helix</keyword>
<name>A0A2G5H8I3_CERBT</name>
<dbReference type="Proteomes" id="UP001302367">
    <property type="component" value="Chromosome 5"/>
</dbReference>
<dbReference type="EMBL" id="LKMD01000108">
    <property type="protein sequence ID" value="PIA88844.1"/>
    <property type="molecule type" value="Genomic_DNA"/>
</dbReference>
<evidence type="ECO:0000313" key="3">
    <source>
        <dbReference type="EMBL" id="WPB03875.1"/>
    </source>
</evidence>
<gene>
    <name evidence="2" type="ORF">CB0940_07905</name>
    <name evidence="3" type="ORF">RHO25_008519</name>
</gene>
<keyword evidence="1" id="KW-0812">Transmembrane</keyword>
<feature type="transmembrane region" description="Helical" evidence="1">
    <location>
        <begin position="118"/>
        <end position="138"/>
    </location>
</feature>
<organism evidence="2 4">
    <name type="scientific">Cercospora beticola</name>
    <name type="common">Sugarbeet leaf spot fungus</name>
    <dbReference type="NCBI Taxonomy" id="122368"/>
    <lineage>
        <taxon>Eukaryota</taxon>
        <taxon>Fungi</taxon>
        <taxon>Dikarya</taxon>
        <taxon>Ascomycota</taxon>
        <taxon>Pezizomycotina</taxon>
        <taxon>Dothideomycetes</taxon>
        <taxon>Dothideomycetidae</taxon>
        <taxon>Mycosphaerellales</taxon>
        <taxon>Mycosphaerellaceae</taxon>
        <taxon>Cercospora</taxon>
    </lineage>
</organism>
<evidence type="ECO:0000313" key="4">
    <source>
        <dbReference type="Proteomes" id="UP000230605"/>
    </source>
</evidence>
<dbReference type="Proteomes" id="UP000230605">
    <property type="component" value="Chromosome 5"/>
</dbReference>
<feature type="transmembrane region" description="Helical" evidence="1">
    <location>
        <begin position="64"/>
        <end position="81"/>
    </location>
</feature>